<comment type="caution">
    <text evidence="3">The sequence shown here is derived from an EMBL/GenBank/DDBJ whole genome shotgun (WGS) entry which is preliminary data.</text>
</comment>
<dbReference type="OrthoDB" id="9804721at2"/>
<dbReference type="SUPFAM" id="SSF52402">
    <property type="entry name" value="Adenine nucleotide alpha hydrolases-like"/>
    <property type="match status" value="2"/>
</dbReference>
<dbReference type="AlphaFoldDB" id="A0A512E1G3"/>
<dbReference type="PANTHER" id="PTHR46268:SF15">
    <property type="entry name" value="UNIVERSAL STRESS PROTEIN HP_0031"/>
    <property type="match status" value="1"/>
</dbReference>
<evidence type="ECO:0000259" key="2">
    <source>
        <dbReference type="Pfam" id="PF00582"/>
    </source>
</evidence>
<reference evidence="3 4" key="1">
    <citation type="submission" date="2019-07" db="EMBL/GenBank/DDBJ databases">
        <title>Whole genome shotgun sequence of Skermanella aerolata NBRC 106429.</title>
        <authorList>
            <person name="Hosoyama A."/>
            <person name="Uohara A."/>
            <person name="Ohji S."/>
            <person name="Ichikawa N."/>
        </authorList>
    </citation>
    <scope>NUCLEOTIDE SEQUENCE [LARGE SCALE GENOMIC DNA]</scope>
    <source>
        <strain evidence="3 4">NBRC 106429</strain>
    </source>
</reference>
<dbReference type="EMBL" id="BJYZ01000043">
    <property type="protein sequence ID" value="GEO42526.1"/>
    <property type="molecule type" value="Genomic_DNA"/>
</dbReference>
<gene>
    <name evidence="3" type="ORF">SAE02_66740</name>
</gene>
<feature type="domain" description="UspA" evidence="2">
    <location>
        <begin position="4"/>
        <end position="106"/>
    </location>
</feature>
<accession>A0A512E1G3</accession>
<dbReference type="RefSeq" id="WP_084721404.1">
    <property type="nucleotide sequence ID" value="NZ_BJYZ01000043.1"/>
</dbReference>
<dbReference type="Proteomes" id="UP000321523">
    <property type="component" value="Unassembled WGS sequence"/>
</dbReference>
<dbReference type="CDD" id="cd00293">
    <property type="entry name" value="USP-like"/>
    <property type="match status" value="1"/>
</dbReference>
<dbReference type="Pfam" id="PF00582">
    <property type="entry name" value="Usp"/>
    <property type="match status" value="2"/>
</dbReference>
<organism evidence="3 4">
    <name type="scientific">Skermanella aerolata</name>
    <dbReference type="NCBI Taxonomy" id="393310"/>
    <lineage>
        <taxon>Bacteria</taxon>
        <taxon>Pseudomonadati</taxon>
        <taxon>Pseudomonadota</taxon>
        <taxon>Alphaproteobacteria</taxon>
        <taxon>Rhodospirillales</taxon>
        <taxon>Azospirillaceae</taxon>
        <taxon>Skermanella</taxon>
    </lineage>
</organism>
<comment type="similarity">
    <text evidence="1">Belongs to the universal stress protein A family.</text>
</comment>
<dbReference type="PANTHER" id="PTHR46268">
    <property type="entry name" value="STRESS RESPONSE PROTEIN NHAX"/>
    <property type="match status" value="1"/>
</dbReference>
<dbReference type="Gene3D" id="3.40.50.12370">
    <property type="match status" value="1"/>
</dbReference>
<proteinExistence type="inferred from homology"/>
<name>A0A512E1G3_9PROT</name>
<feature type="domain" description="UspA" evidence="2">
    <location>
        <begin position="236"/>
        <end position="290"/>
    </location>
</feature>
<evidence type="ECO:0000313" key="3">
    <source>
        <dbReference type="EMBL" id="GEO42526.1"/>
    </source>
</evidence>
<sequence>MSIKAILVPIEGIEHDIHALRGALRLAQSNNAHVTALLAQPTEEDFAVTWARYSMISPPVGLLAEIGQDARSREHAAAQLLERAAREFGAPVVPADQVEAPPFSASLLVERGYLTRAVAAISPFHDVVVLGNDPDGVDILPLDGSLLEATLLMGRRPALLVPKLAHDMVPSQVVIAWSGSIEGAQAVKSALPFLSQADNVYVLRIGEADCPESHDRMLMNYLRLHGIPAELRIVEHSQHSTGTSLLSAATDLQTDLLVMGGYTHGPLRQSMLGGVTRHVLKHAPVPVLMAH</sequence>
<keyword evidence="4" id="KW-1185">Reference proteome</keyword>
<dbReference type="PRINTS" id="PR01438">
    <property type="entry name" value="UNVRSLSTRESS"/>
</dbReference>
<dbReference type="InterPro" id="IPR006015">
    <property type="entry name" value="Universal_stress_UspA"/>
</dbReference>
<protein>
    <submittedName>
        <fullName evidence="3">Universal stress protein UspA</fullName>
    </submittedName>
</protein>
<evidence type="ECO:0000313" key="4">
    <source>
        <dbReference type="Proteomes" id="UP000321523"/>
    </source>
</evidence>
<dbReference type="InterPro" id="IPR006016">
    <property type="entry name" value="UspA"/>
</dbReference>
<evidence type="ECO:0000256" key="1">
    <source>
        <dbReference type="ARBA" id="ARBA00008791"/>
    </source>
</evidence>